<dbReference type="CDD" id="cd13836">
    <property type="entry name" value="IHF_B"/>
    <property type="match status" value="1"/>
</dbReference>
<comment type="subunit">
    <text evidence="9">Heterodimer of an alpha and a beta chain.</text>
</comment>
<dbReference type="RefSeq" id="WP_158644252.1">
    <property type="nucleotide sequence ID" value="NZ_LN681225.1"/>
</dbReference>
<dbReference type="GO" id="GO:0005829">
    <property type="term" value="C:cytosol"/>
    <property type="evidence" value="ECO:0007669"/>
    <property type="project" value="TreeGrafter"/>
</dbReference>
<dbReference type="OrthoDB" id="9804203at2"/>
<dbReference type="PANTHER" id="PTHR33175:SF5">
    <property type="entry name" value="INTEGRATION HOST FACTOR SUBUNIT BETA"/>
    <property type="match status" value="1"/>
</dbReference>
<comment type="function">
    <text evidence="9">This protein is one of the two subunits of integration host factor, a specific DNA-binding protein that functions in genetic recombination as well as in transcriptional and translational control.</text>
</comment>
<accession>A0A0A8UYD8</accession>
<dbReference type="NCBIfam" id="TIGR00988">
    <property type="entry name" value="hip"/>
    <property type="match status" value="1"/>
</dbReference>
<dbReference type="HOGENOM" id="CLU_105066_2_0_6"/>
<sequence>MLESQHLLCPGDDAPKTRLTEVGMIKSQLIANLAAKMTHLPEKQVTDSINRILELMSQALIDGKRIEIRGFGSFSLHYRPPRNAHNPKTGEKVVTQEKYSPHFKPGKELRERVDASRAKVKLQDKDDQ</sequence>
<evidence type="ECO:0000256" key="2">
    <source>
        <dbReference type="ARBA" id="ARBA00018700"/>
    </source>
</evidence>
<dbReference type="EMBL" id="LN681225">
    <property type="protein sequence ID" value="CEK12107.1"/>
    <property type="molecule type" value="Genomic_DNA"/>
</dbReference>
<proteinExistence type="inferred from homology"/>
<keyword evidence="4 9" id="KW-0805">Transcription regulation</keyword>
<dbReference type="NCBIfam" id="NF001222">
    <property type="entry name" value="PRK00199.1"/>
    <property type="match status" value="1"/>
</dbReference>
<keyword evidence="5 9" id="KW-0238">DNA-binding</keyword>
<dbReference type="GO" id="GO:0006310">
    <property type="term" value="P:DNA recombination"/>
    <property type="evidence" value="ECO:0007669"/>
    <property type="project" value="UniProtKB-KW"/>
</dbReference>
<dbReference type="GO" id="GO:0003677">
    <property type="term" value="F:DNA binding"/>
    <property type="evidence" value="ECO:0007669"/>
    <property type="project" value="UniProtKB-KW"/>
</dbReference>
<evidence type="ECO:0000256" key="1">
    <source>
        <dbReference type="ARBA" id="ARBA00010529"/>
    </source>
</evidence>
<evidence type="ECO:0000256" key="5">
    <source>
        <dbReference type="ARBA" id="ARBA00023125"/>
    </source>
</evidence>
<dbReference type="InterPro" id="IPR000119">
    <property type="entry name" value="Hist_DNA-bd"/>
</dbReference>
<evidence type="ECO:0000256" key="10">
    <source>
        <dbReference type="SAM" id="MobiDB-lite"/>
    </source>
</evidence>
<dbReference type="PRINTS" id="PR01727">
    <property type="entry name" value="DNABINDINGHU"/>
</dbReference>
<dbReference type="GO" id="GO:0030527">
    <property type="term" value="F:structural constituent of chromatin"/>
    <property type="evidence" value="ECO:0007669"/>
    <property type="project" value="InterPro"/>
</dbReference>
<evidence type="ECO:0000256" key="6">
    <source>
        <dbReference type="ARBA" id="ARBA00023163"/>
    </source>
</evidence>
<evidence type="ECO:0000313" key="12">
    <source>
        <dbReference type="Proteomes" id="UP000032803"/>
    </source>
</evidence>
<dbReference type="GO" id="GO:0006417">
    <property type="term" value="P:regulation of translation"/>
    <property type="evidence" value="ECO:0007669"/>
    <property type="project" value="UniProtKB-KW"/>
</dbReference>
<dbReference type="PANTHER" id="PTHR33175">
    <property type="entry name" value="DNA-BINDING PROTEIN HU"/>
    <property type="match status" value="1"/>
</dbReference>
<dbReference type="AlphaFoldDB" id="A0A0A8UYD8"/>
<dbReference type="InterPro" id="IPR020816">
    <property type="entry name" value="Histone-like_DNA-bd_CS"/>
</dbReference>
<evidence type="ECO:0000256" key="7">
    <source>
        <dbReference type="ARBA" id="ARBA00023172"/>
    </source>
</evidence>
<reference evidence="12" key="1">
    <citation type="submission" date="2014-09" db="EMBL/GenBank/DDBJ databases">
        <authorList>
            <person name="Gomez-Valero L."/>
        </authorList>
    </citation>
    <scope>NUCLEOTIDE SEQUENCE [LARGE SCALE GENOMIC DNA]</scope>
    <source>
        <strain evidence="12">ATCC35250</strain>
    </source>
</reference>
<evidence type="ECO:0000313" key="11">
    <source>
        <dbReference type="EMBL" id="CEK12107.1"/>
    </source>
</evidence>
<dbReference type="GO" id="GO:0005694">
    <property type="term" value="C:chromosome"/>
    <property type="evidence" value="ECO:0007669"/>
    <property type="project" value="InterPro"/>
</dbReference>
<dbReference type="InterPro" id="IPR010992">
    <property type="entry name" value="IHF-like_DNA-bd_dom_sf"/>
</dbReference>
<dbReference type="GO" id="GO:0006355">
    <property type="term" value="P:regulation of DNA-templated transcription"/>
    <property type="evidence" value="ECO:0007669"/>
    <property type="project" value="InterPro"/>
</dbReference>
<keyword evidence="6 9" id="KW-0804">Transcription</keyword>
<evidence type="ECO:0000256" key="8">
    <source>
        <dbReference type="RuleBase" id="RU003939"/>
    </source>
</evidence>
<evidence type="ECO:0000256" key="3">
    <source>
        <dbReference type="ARBA" id="ARBA00022845"/>
    </source>
</evidence>
<dbReference type="STRING" id="449.LHA_3121"/>
<dbReference type="Pfam" id="PF00216">
    <property type="entry name" value="Bac_DNA_binding"/>
    <property type="match status" value="1"/>
</dbReference>
<evidence type="ECO:0000256" key="9">
    <source>
        <dbReference type="RuleBase" id="RU003941"/>
    </source>
</evidence>
<dbReference type="InterPro" id="IPR005685">
    <property type="entry name" value="IHF_beta"/>
</dbReference>
<dbReference type="SUPFAM" id="SSF47729">
    <property type="entry name" value="IHF-like DNA-binding proteins"/>
    <property type="match status" value="1"/>
</dbReference>
<comment type="similarity">
    <text evidence="1 8">Belongs to the bacterial histone-like protein family.</text>
</comment>
<keyword evidence="12" id="KW-1185">Reference proteome</keyword>
<gene>
    <name evidence="11" type="primary">hipB</name>
    <name evidence="11" type="ORF">LHA_3121</name>
</gene>
<dbReference type="Gene3D" id="4.10.520.10">
    <property type="entry name" value="IHF-like DNA-binding proteins"/>
    <property type="match status" value="1"/>
</dbReference>
<dbReference type="KEGG" id="lha:LHA_3121"/>
<keyword evidence="3 9" id="KW-0810">Translation regulation</keyword>
<feature type="compositionally biased region" description="Basic and acidic residues" evidence="10">
    <location>
        <begin position="105"/>
        <end position="128"/>
    </location>
</feature>
<evidence type="ECO:0000256" key="4">
    <source>
        <dbReference type="ARBA" id="ARBA00023015"/>
    </source>
</evidence>
<organism evidence="11 12">
    <name type="scientific">Legionella hackeliae</name>
    <dbReference type="NCBI Taxonomy" id="449"/>
    <lineage>
        <taxon>Bacteria</taxon>
        <taxon>Pseudomonadati</taxon>
        <taxon>Pseudomonadota</taxon>
        <taxon>Gammaproteobacteria</taxon>
        <taxon>Legionellales</taxon>
        <taxon>Legionellaceae</taxon>
        <taxon>Legionella</taxon>
    </lineage>
</organism>
<name>A0A0A8UYD8_LEGHA</name>
<dbReference type="PROSITE" id="PS00045">
    <property type="entry name" value="HISTONE_LIKE"/>
    <property type="match status" value="1"/>
</dbReference>
<dbReference type="SMART" id="SM00411">
    <property type="entry name" value="BHL"/>
    <property type="match status" value="1"/>
</dbReference>
<feature type="region of interest" description="Disordered" evidence="10">
    <location>
        <begin position="79"/>
        <end position="128"/>
    </location>
</feature>
<protein>
    <recommendedName>
        <fullName evidence="2 9">Integration host factor subunit beta</fullName>
    </recommendedName>
</protein>
<dbReference type="Proteomes" id="UP000032803">
    <property type="component" value="Chromosome I"/>
</dbReference>
<keyword evidence="7 9" id="KW-0233">DNA recombination</keyword>